<dbReference type="PROSITE" id="PS01095">
    <property type="entry name" value="GH18_1"/>
    <property type="match status" value="1"/>
</dbReference>
<dbReference type="GO" id="GO:0005576">
    <property type="term" value="C:extracellular region"/>
    <property type="evidence" value="ECO:0007669"/>
    <property type="project" value="UniProtKB-SubCell"/>
</dbReference>
<dbReference type="CDD" id="cd00035">
    <property type="entry name" value="ChtBD1"/>
    <property type="match status" value="1"/>
</dbReference>
<dbReference type="SUPFAM" id="SSF54556">
    <property type="entry name" value="Chitinase insertion domain"/>
    <property type="match status" value="1"/>
</dbReference>
<proteinExistence type="inferred from homology"/>
<keyword evidence="11" id="KW-0624">Polysaccharide degradation</keyword>
<comment type="similarity">
    <text evidence="3">Belongs to the glycosyl hydrolase 18 family. Chitinase class V subfamily.</text>
</comment>
<evidence type="ECO:0000256" key="11">
    <source>
        <dbReference type="ARBA" id="ARBA00023326"/>
    </source>
</evidence>
<dbReference type="EC" id="3.2.1.14" evidence="4"/>
<dbReference type="EMBL" id="JAKWBI020000001">
    <property type="protein sequence ID" value="KAJ2907324.1"/>
    <property type="molecule type" value="Genomic_DNA"/>
</dbReference>
<keyword evidence="10 13" id="KW-0326">Glycosidase</keyword>
<dbReference type="PANTHER" id="PTHR11177">
    <property type="entry name" value="CHITINASE"/>
    <property type="match status" value="1"/>
</dbReference>
<evidence type="ECO:0000256" key="2">
    <source>
        <dbReference type="ARBA" id="ARBA00004613"/>
    </source>
</evidence>
<accession>A0AAD5S0F1</accession>
<evidence type="ECO:0000259" key="14">
    <source>
        <dbReference type="PROSITE" id="PS50941"/>
    </source>
</evidence>
<dbReference type="SMART" id="SM00636">
    <property type="entry name" value="Glyco_18"/>
    <property type="match status" value="1"/>
</dbReference>
<evidence type="ECO:0000256" key="10">
    <source>
        <dbReference type="ARBA" id="ARBA00023295"/>
    </source>
</evidence>
<dbReference type="InterPro" id="IPR017853">
    <property type="entry name" value="GH"/>
</dbReference>
<keyword evidence="9" id="KW-0119">Carbohydrate metabolism</keyword>
<evidence type="ECO:0000256" key="1">
    <source>
        <dbReference type="ARBA" id="ARBA00000822"/>
    </source>
</evidence>
<reference evidence="16" key="1">
    <citation type="submission" date="2022-07" db="EMBL/GenBank/DDBJ databases">
        <title>Draft genome sequence of Zalerion maritima ATCC 34329, a (micro)plastics degrading marine fungus.</title>
        <authorList>
            <person name="Paco A."/>
            <person name="Goncalves M.F.M."/>
            <person name="Rocha-Santos T.A.P."/>
            <person name="Alves A."/>
        </authorList>
    </citation>
    <scope>NUCLEOTIDE SEQUENCE</scope>
    <source>
        <strain evidence="16">ATCC 34329</strain>
    </source>
</reference>
<dbReference type="Gene3D" id="3.10.50.10">
    <property type="match status" value="1"/>
</dbReference>
<comment type="caution">
    <text evidence="12">Lacks conserved residue(s) required for the propagation of feature annotation.</text>
</comment>
<dbReference type="SMART" id="SM00270">
    <property type="entry name" value="ChtBD1"/>
    <property type="match status" value="2"/>
</dbReference>
<dbReference type="GO" id="GO:0008061">
    <property type="term" value="F:chitin binding"/>
    <property type="evidence" value="ECO:0007669"/>
    <property type="project" value="UniProtKB-UniRule"/>
</dbReference>
<dbReference type="Pfam" id="PF00187">
    <property type="entry name" value="Chitin_bind_1"/>
    <property type="match status" value="1"/>
</dbReference>
<dbReference type="InterPro" id="IPR001002">
    <property type="entry name" value="Chitin-bd_1"/>
</dbReference>
<dbReference type="InterPro" id="IPR011583">
    <property type="entry name" value="Chitinase_II/V-like_cat"/>
</dbReference>
<feature type="domain" description="GH18" evidence="15">
    <location>
        <begin position="216"/>
        <end position="602"/>
    </location>
</feature>
<dbReference type="InterPro" id="IPR036861">
    <property type="entry name" value="Endochitinase-like_sf"/>
</dbReference>
<organism evidence="16 17">
    <name type="scientific">Zalerion maritima</name>
    <dbReference type="NCBI Taxonomy" id="339359"/>
    <lineage>
        <taxon>Eukaryota</taxon>
        <taxon>Fungi</taxon>
        <taxon>Dikarya</taxon>
        <taxon>Ascomycota</taxon>
        <taxon>Pezizomycotina</taxon>
        <taxon>Sordariomycetes</taxon>
        <taxon>Lulworthiomycetidae</taxon>
        <taxon>Lulworthiales</taxon>
        <taxon>Lulworthiaceae</taxon>
        <taxon>Zalerion</taxon>
    </lineage>
</organism>
<evidence type="ECO:0000313" key="16">
    <source>
        <dbReference type="EMBL" id="KAJ2907324.1"/>
    </source>
</evidence>
<dbReference type="InterPro" id="IPR001579">
    <property type="entry name" value="Glyco_hydro_18_chit_AS"/>
</dbReference>
<evidence type="ECO:0000256" key="13">
    <source>
        <dbReference type="RuleBase" id="RU000489"/>
    </source>
</evidence>
<comment type="subcellular location">
    <subcellularLocation>
        <location evidence="2">Secreted</location>
    </subcellularLocation>
</comment>
<dbReference type="SUPFAM" id="SSF51445">
    <property type="entry name" value="(Trans)glycosidases"/>
    <property type="match status" value="1"/>
</dbReference>
<evidence type="ECO:0000256" key="6">
    <source>
        <dbReference type="ARBA" id="ARBA00022669"/>
    </source>
</evidence>
<keyword evidence="7 13" id="KW-0378">Hydrolase</keyword>
<evidence type="ECO:0000256" key="4">
    <source>
        <dbReference type="ARBA" id="ARBA00012729"/>
    </source>
</evidence>
<dbReference type="InterPro" id="IPR001223">
    <property type="entry name" value="Glyco_hydro18_cat"/>
</dbReference>
<evidence type="ECO:0000256" key="9">
    <source>
        <dbReference type="ARBA" id="ARBA00023277"/>
    </source>
</evidence>
<evidence type="ECO:0000313" key="17">
    <source>
        <dbReference type="Proteomes" id="UP001201980"/>
    </source>
</evidence>
<dbReference type="InterPro" id="IPR018371">
    <property type="entry name" value="Chitin-binding_1_CS"/>
</dbReference>
<dbReference type="PANTHER" id="PTHR11177:SF333">
    <property type="entry name" value="CHITINASE"/>
    <property type="match status" value="1"/>
</dbReference>
<feature type="disulfide bond" evidence="12">
    <location>
        <begin position="178"/>
        <end position="190"/>
    </location>
</feature>
<dbReference type="InterPro" id="IPR050314">
    <property type="entry name" value="Glycosyl_Hydrlase_18"/>
</dbReference>
<evidence type="ECO:0000259" key="15">
    <source>
        <dbReference type="PROSITE" id="PS51910"/>
    </source>
</evidence>
<dbReference type="PROSITE" id="PS00026">
    <property type="entry name" value="CHIT_BIND_I_1"/>
    <property type="match status" value="1"/>
</dbReference>
<feature type="domain" description="Chitin-binding type-1" evidence="14">
    <location>
        <begin position="161"/>
        <end position="209"/>
    </location>
</feature>
<sequence length="632" mass="69019">MMSLEEHPLALWVIGVLASAAAWGLFIDPLGHESFAVFSCLIFVCSHLSGHQVGAPLSSLFLSLQSSNFATFVPFAILRRLNHPEGIVTMKPTHLLTPFLLSLCCGSVLAADDDEDNGYTCSEDKLCDIGCCGPLDDTGAGVCGLGPDFCGEGCTSTCDYKSECDPGWGMEWSNATTCPLNVCCSKFGFCGMTESFCGGPLSAVPQCDSAAKSSDKRTIGYYEGWNLERDCGTMEPEDIPLGYLTHINFAFSLINPTTFRVADMGSGVASLYDRVSALKARDLDLQVWIAIGGWAMNDPDQATRYTFSDLAGSVEDQDNFFKSLITFMTDHNFDGIDIDWEYPVADDRSGKPEDFENLVTFLGRLREALNNSGRLFGLTITLVSAEAQTSHQGPRRSEKGTDKLVPSLRVQPASYWYMRHFDIQQIEPIVDWYNMMTYDIHGVWDANVDAIGSNAYAHTNLTEIDLALRLLWRNNINPDRVVLGLGFYGRSFTMEDPSCLSAGCPFSGGAKNGSCTNVSGVLSGKEIRDIIDDGATVTYDAEAGVKIVTWDSDQWVSFDDEDTLGEKVEYANAHCLGGTMIWAIDLDDGTLMDALGGNFGREKKTVYDEFTLADLGSLPDLGSTEQEVVEEL</sequence>
<dbReference type="PROSITE" id="PS51910">
    <property type="entry name" value="GH18_2"/>
    <property type="match status" value="1"/>
</dbReference>
<evidence type="ECO:0000256" key="5">
    <source>
        <dbReference type="ARBA" id="ARBA00022525"/>
    </source>
</evidence>
<dbReference type="SUPFAM" id="SSF57016">
    <property type="entry name" value="Plant lectins/antimicrobial peptides"/>
    <property type="match status" value="1"/>
</dbReference>
<dbReference type="PROSITE" id="PS50941">
    <property type="entry name" value="CHIT_BIND_I_2"/>
    <property type="match status" value="1"/>
</dbReference>
<feature type="disulfide bond" evidence="12">
    <location>
        <begin position="183"/>
        <end position="197"/>
    </location>
</feature>
<keyword evidence="17" id="KW-1185">Reference proteome</keyword>
<dbReference type="GO" id="GO:0008843">
    <property type="term" value="F:endochitinase activity"/>
    <property type="evidence" value="ECO:0007669"/>
    <property type="project" value="UniProtKB-EC"/>
</dbReference>
<keyword evidence="8" id="KW-0146">Chitin degradation</keyword>
<dbReference type="GO" id="GO:0006032">
    <property type="term" value="P:chitin catabolic process"/>
    <property type="evidence" value="ECO:0007669"/>
    <property type="project" value="UniProtKB-KW"/>
</dbReference>
<name>A0AAD5S0F1_9PEZI</name>
<evidence type="ECO:0000256" key="7">
    <source>
        <dbReference type="ARBA" id="ARBA00022801"/>
    </source>
</evidence>
<dbReference type="Proteomes" id="UP001201980">
    <property type="component" value="Unassembled WGS sequence"/>
</dbReference>
<keyword evidence="12" id="KW-1015">Disulfide bond</keyword>
<comment type="catalytic activity">
    <reaction evidence="1">
        <text>Random endo-hydrolysis of N-acetyl-beta-D-glucosaminide (1-&gt;4)-beta-linkages in chitin and chitodextrins.</text>
        <dbReference type="EC" id="3.2.1.14"/>
    </reaction>
</comment>
<keyword evidence="5" id="KW-0964">Secreted</keyword>
<protein>
    <recommendedName>
        <fullName evidence="4">chitinase</fullName>
        <ecNumber evidence="4">3.2.1.14</ecNumber>
    </recommendedName>
</protein>
<dbReference type="Gene3D" id="3.30.60.10">
    <property type="entry name" value="Endochitinase-like"/>
    <property type="match status" value="1"/>
</dbReference>
<dbReference type="InterPro" id="IPR029070">
    <property type="entry name" value="Chitinase_insertion_sf"/>
</dbReference>
<keyword evidence="6 12" id="KW-0147">Chitin-binding</keyword>
<evidence type="ECO:0000256" key="3">
    <source>
        <dbReference type="ARBA" id="ARBA00008682"/>
    </source>
</evidence>
<evidence type="ECO:0000256" key="12">
    <source>
        <dbReference type="PROSITE-ProRule" id="PRU00261"/>
    </source>
</evidence>
<dbReference type="Pfam" id="PF00704">
    <property type="entry name" value="Glyco_hydro_18"/>
    <property type="match status" value="1"/>
</dbReference>
<dbReference type="AlphaFoldDB" id="A0AAD5S0F1"/>
<gene>
    <name evidence="16" type="ORF">MKZ38_003180</name>
</gene>
<dbReference type="GO" id="GO:0000272">
    <property type="term" value="P:polysaccharide catabolic process"/>
    <property type="evidence" value="ECO:0007669"/>
    <property type="project" value="UniProtKB-KW"/>
</dbReference>
<dbReference type="Gene3D" id="3.20.20.80">
    <property type="entry name" value="Glycosidases"/>
    <property type="match status" value="1"/>
</dbReference>
<comment type="caution">
    <text evidence="16">The sequence shown here is derived from an EMBL/GenBank/DDBJ whole genome shotgun (WGS) entry which is preliminary data.</text>
</comment>
<evidence type="ECO:0000256" key="8">
    <source>
        <dbReference type="ARBA" id="ARBA00023024"/>
    </source>
</evidence>